<evidence type="ECO:0000256" key="1">
    <source>
        <dbReference type="SAM" id="MobiDB-lite"/>
    </source>
</evidence>
<reference evidence="2" key="1">
    <citation type="submission" date="2018-04" db="EMBL/GenBank/DDBJ databases">
        <title>Transcriptome of Schizaphis graminum biotype I.</title>
        <authorList>
            <person name="Scully E.D."/>
            <person name="Geib S.M."/>
            <person name="Palmer N.A."/>
            <person name="Koch K."/>
            <person name="Bradshaw J."/>
            <person name="Heng-Moss T."/>
            <person name="Sarath G."/>
        </authorList>
    </citation>
    <scope>NUCLEOTIDE SEQUENCE</scope>
</reference>
<dbReference type="AlphaFoldDB" id="A0A2S2NZU0"/>
<name>A0A2S2NZU0_SCHGA</name>
<feature type="region of interest" description="Disordered" evidence="1">
    <location>
        <begin position="14"/>
        <end position="37"/>
    </location>
</feature>
<dbReference type="EMBL" id="GGMR01010061">
    <property type="protein sequence ID" value="MBY22680.1"/>
    <property type="molecule type" value="Transcribed_RNA"/>
</dbReference>
<gene>
    <name evidence="2" type="ORF">g.69520</name>
</gene>
<protein>
    <submittedName>
        <fullName evidence="2">Uncharacterized protein</fullName>
    </submittedName>
</protein>
<evidence type="ECO:0000313" key="2">
    <source>
        <dbReference type="EMBL" id="MBY22680.1"/>
    </source>
</evidence>
<proteinExistence type="predicted"/>
<feature type="region of interest" description="Disordered" evidence="1">
    <location>
        <begin position="156"/>
        <end position="181"/>
    </location>
</feature>
<sequence length="181" mass="20415">MHCSTIVRGEMCGFPLTRSDRRTSTPPSSAAPPPPLHRRHIAMAGAVRVLLSPALSAATTSPFTTVPPVKRVTRSPQRNLTQNIHTHTHTHSLFPRCRCAQNTLTHTYICIYIHTYYMRASLYSRRLLLPLPRVTATSSAPRFLVLRYWHIASSSLSPRRSPHTGRPPDPSTHPHRRGLHR</sequence>
<organism evidence="2">
    <name type="scientific">Schizaphis graminum</name>
    <name type="common">Green bug aphid</name>
    <dbReference type="NCBI Taxonomy" id="13262"/>
    <lineage>
        <taxon>Eukaryota</taxon>
        <taxon>Metazoa</taxon>
        <taxon>Ecdysozoa</taxon>
        <taxon>Arthropoda</taxon>
        <taxon>Hexapoda</taxon>
        <taxon>Insecta</taxon>
        <taxon>Pterygota</taxon>
        <taxon>Neoptera</taxon>
        <taxon>Paraneoptera</taxon>
        <taxon>Hemiptera</taxon>
        <taxon>Sternorrhyncha</taxon>
        <taxon>Aphidomorpha</taxon>
        <taxon>Aphidoidea</taxon>
        <taxon>Aphididae</taxon>
        <taxon>Aphidini</taxon>
        <taxon>Schizaphis</taxon>
    </lineage>
</organism>
<accession>A0A2S2NZU0</accession>